<evidence type="ECO:0000256" key="4">
    <source>
        <dbReference type="ARBA" id="ARBA00023157"/>
    </source>
</evidence>
<protein>
    <recommendedName>
        <fullName evidence="5">Ig-like domain-containing protein</fullName>
    </recommendedName>
</protein>
<dbReference type="CDD" id="cd00096">
    <property type="entry name" value="Ig"/>
    <property type="match status" value="1"/>
</dbReference>
<comment type="caution">
    <text evidence="6">The sequence shown here is derived from an EMBL/GenBank/DDBJ whole genome shotgun (WGS) entry which is preliminary data.</text>
</comment>
<dbReference type="InterPro" id="IPR036179">
    <property type="entry name" value="Ig-like_dom_sf"/>
</dbReference>
<dbReference type="SUPFAM" id="SSF48726">
    <property type="entry name" value="Immunoglobulin"/>
    <property type="match status" value="1"/>
</dbReference>
<comment type="subcellular location">
    <subcellularLocation>
        <location evidence="1">Cytoplasm</location>
    </subcellularLocation>
</comment>
<keyword evidence="3" id="KW-0597">Phosphoprotein</keyword>
<dbReference type="Pfam" id="PF07679">
    <property type="entry name" value="I-set"/>
    <property type="match status" value="1"/>
</dbReference>
<dbReference type="Gene3D" id="2.60.40.10">
    <property type="entry name" value="Immunoglobulins"/>
    <property type="match status" value="1"/>
</dbReference>
<evidence type="ECO:0000256" key="3">
    <source>
        <dbReference type="ARBA" id="ARBA00022553"/>
    </source>
</evidence>
<keyword evidence="7" id="KW-1185">Reference proteome</keyword>
<accession>A0ABV0Q2G5</accession>
<dbReference type="PANTHER" id="PTHR35971:SF5">
    <property type="entry name" value="OBSCURIN LIKE CYTOSKELETAL ADAPTOR 1"/>
    <property type="match status" value="1"/>
</dbReference>
<keyword evidence="2" id="KW-0963">Cytoplasm</keyword>
<dbReference type="InterPro" id="IPR052385">
    <property type="entry name" value="Obscurin/Obscurin-like_Reg"/>
</dbReference>
<dbReference type="Proteomes" id="UP001476798">
    <property type="component" value="Unassembled WGS sequence"/>
</dbReference>
<reference evidence="6 7" key="1">
    <citation type="submission" date="2021-06" db="EMBL/GenBank/DDBJ databases">
        <authorList>
            <person name="Palmer J.M."/>
        </authorList>
    </citation>
    <scope>NUCLEOTIDE SEQUENCE [LARGE SCALE GENOMIC DNA]</scope>
    <source>
        <strain evidence="6 7">GA_2019</strain>
        <tissue evidence="6">Muscle</tissue>
    </source>
</reference>
<sequence length="96" mass="10632">SPVFFTKELENQTLEEGQSATLHCELSKSSLSLEWRKGELGLCPCAKYDIRQTENLATLIIHNVEPEDSGNYTCDTGECQSTAMLAVKGMLPTIYC</sequence>
<evidence type="ECO:0000256" key="1">
    <source>
        <dbReference type="ARBA" id="ARBA00004496"/>
    </source>
</evidence>
<evidence type="ECO:0000313" key="6">
    <source>
        <dbReference type="EMBL" id="MEQ2189924.1"/>
    </source>
</evidence>
<dbReference type="InterPro" id="IPR003599">
    <property type="entry name" value="Ig_sub"/>
</dbReference>
<dbReference type="PROSITE" id="PS50835">
    <property type="entry name" value="IG_LIKE"/>
    <property type="match status" value="1"/>
</dbReference>
<dbReference type="EMBL" id="JAHRIO010094689">
    <property type="protein sequence ID" value="MEQ2189924.1"/>
    <property type="molecule type" value="Genomic_DNA"/>
</dbReference>
<dbReference type="PANTHER" id="PTHR35971">
    <property type="entry name" value="SI:DKEY-31G6.6"/>
    <property type="match status" value="1"/>
</dbReference>
<dbReference type="InterPro" id="IPR007110">
    <property type="entry name" value="Ig-like_dom"/>
</dbReference>
<organism evidence="6 7">
    <name type="scientific">Goodea atripinnis</name>
    <dbReference type="NCBI Taxonomy" id="208336"/>
    <lineage>
        <taxon>Eukaryota</taxon>
        <taxon>Metazoa</taxon>
        <taxon>Chordata</taxon>
        <taxon>Craniata</taxon>
        <taxon>Vertebrata</taxon>
        <taxon>Euteleostomi</taxon>
        <taxon>Actinopterygii</taxon>
        <taxon>Neopterygii</taxon>
        <taxon>Teleostei</taxon>
        <taxon>Neoteleostei</taxon>
        <taxon>Acanthomorphata</taxon>
        <taxon>Ovalentaria</taxon>
        <taxon>Atherinomorphae</taxon>
        <taxon>Cyprinodontiformes</taxon>
        <taxon>Goodeidae</taxon>
        <taxon>Goodea</taxon>
    </lineage>
</organism>
<feature type="domain" description="Ig-like" evidence="5">
    <location>
        <begin position="2"/>
        <end position="74"/>
    </location>
</feature>
<evidence type="ECO:0000256" key="2">
    <source>
        <dbReference type="ARBA" id="ARBA00022490"/>
    </source>
</evidence>
<dbReference type="InterPro" id="IPR013783">
    <property type="entry name" value="Ig-like_fold"/>
</dbReference>
<keyword evidence="4" id="KW-1015">Disulfide bond</keyword>
<evidence type="ECO:0000313" key="7">
    <source>
        <dbReference type="Proteomes" id="UP001476798"/>
    </source>
</evidence>
<name>A0ABV0Q2G5_9TELE</name>
<feature type="non-terminal residue" evidence="6">
    <location>
        <position position="1"/>
    </location>
</feature>
<dbReference type="InterPro" id="IPR013098">
    <property type="entry name" value="Ig_I-set"/>
</dbReference>
<evidence type="ECO:0000259" key="5">
    <source>
        <dbReference type="PROSITE" id="PS50835"/>
    </source>
</evidence>
<gene>
    <name evidence="6" type="ORF">GOODEAATRI_030274</name>
</gene>
<dbReference type="SMART" id="SM00409">
    <property type="entry name" value="IG"/>
    <property type="match status" value="1"/>
</dbReference>
<proteinExistence type="predicted"/>